<protein>
    <submittedName>
        <fullName evidence="2">Uncharacterized protein</fullName>
    </submittedName>
</protein>
<gene>
    <name evidence="2" type="ORF">G3M70_01190</name>
</gene>
<evidence type="ECO:0000313" key="3">
    <source>
        <dbReference type="Proteomes" id="UP000594688"/>
    </source>
</evidence>
<feature type="compositionally biased region" description="Basic and acidic residues" evidence="1">
    <location>
        <begin position="70"/>
        <end position="90"/>
    </location>
</feature>
<reference evidence="2 3" key="1">
    <citation type="submission" date="2020-02" db="EMBL/GenBank/DDBJ databases">
        <title>Genomic and physiological characterization of two novel Nitrospinaceae genera.</title>
        <authorList>
            <person name="Mueller A.J."/>
            <person name="Jung M.-Y."/>
            <person name="Strachan C.R."/>
            <person name="Herbold C.W."/>
            <person name="Kirkegaard R.H."/>
            <person name="Daims H."/>
        </authorList>
    </citation>
    <scope>NUCLEOTIDE SEQUENCE [LARGE SCALE GENOMIC DNA]</scope>
    <source>
        <strain evidence="2">EB</strain>
    </source>
</reference>
<dbReference type="KEGG" id="nli:G3M70_01190"/>
<evidence type="ECO:0000313" key="2">
    <source>
        <dbReference type="EMBL" id="QPJ60573.1"/>
    </source>
</evidence>
<dbReference type="AlphaFoldDB" id="A0A7T0FZ69"/>
<evidence type="ECO:0000256" key="1">
    <source>
        <dbReference type="SAM" id="MobiDB-lite"/>
    </source>
</evidence>
<feature type="region of interest" description="Disordered" evidence="1">
    <location>
        <begin position="68"/>
        <end position="90"/>
    </location>
</feature>
<accession>A0A7T0FZ69</accession>
<dbReference type="Proteomes" id="UP000594688">
    <property type="component" value="Chromosome"/>
</dbReference>
<proteinExistence type="predicted"/>
<organism evidence="2 3">
    <name type="scientific">Candidatus Nitronauta litoralis</name>
    <dbReference type="NCBI Taxonomy" id="2705533"/>
    <lineage>
        <taxon>Bacteria</taxon>
        <taxon>Pseudomonadati</taxon>
        <taxon>Nitrospinota/Tectimicrobiota group</taxon>
        <taxon>Nitrospinota</taxon>
        <taxon>Nitrospinia</taxon>
        <taxon>Nitrospinales</taxon>
        <taxon>Nitrospinaceae</taxon>
        <taxon>Candidatus Nitronauta</taxon>
    </lineage>
</organism>
<dbReference type="EMBL" id="CP048685">
    <property type="protein sequence ID" value="QPJ60573.1"/>
    <property type="molecule type" value="Genomic_DNA"/>
</dbReference>
<sequence length="90" mass="10123">MSDPNTCGRCGSQAILKGDIGLRTSRDLELIMVVRKDHGIEKKIPLQPRVCGKCGFVDLFVNEPQSLKITSEDKPVNPDYKNRPLLEHDF</sequence>
<name>A0A7T0FZ69_9BACT</name>